<dbReference type="EMBL" id="DUZY01000004">
    <property type="protein sequence ID" value="DAD38319.1"/>
    <property type="molecule type" value="Genomic_DNA"/>
</dbReference>
<dbReference type="Proteomes" id="UP000607653">
    <property type="component" value="Unassembled WGS sequence"/>
</dbReference>
<reference evidence="1 2" key="1">
    <citation type="journal article" date="2020" name="Mol. Biol. Evol.">
        <title>Distinct Expression and Methylation Patterns for Genes with Different Fates following a Single Whole-Genome Duplication in Flowering Plants.</title>
        <authorList>
            <person name="Shi T."/>
            <person name="Rahmani R.S."/>
            <person name="Gugger P.F."/>
            <person name="Wang M."/>
            <person name="Li H."/>
            <person name="Zhang Y."/>
            <person name="Li Z."/>
            <person name="Wang Q."/>
            <person name="Van de Peer Y."/>
            <person name="Marchal K."/>
            <person name="Chen J."/>
        </authorList>
    </citation>
    <scope>NUCLEOTIDE SEQUENCE [LARGE SCALE GENOMIC DNA]</scope>
    <source>
        <tissue evidence="1">Leaf</tissue>
    </source>
</reference>
<sequence>MLSTQQPWSLKQLTTMSIPSSNNVQSRKDNEIKSNLLKLMPIRGPTMH</sequence>
<protein>
    <submittedName>
        <fullName evidence="1">Uncharacterized protein</fullName>
    </submittedName>
</protein>
<organism evidence="1 2">
    <name type="scientific">Nelumbo nucifera</name>
    <name type="common">Sacred lotus</name>
    <dbReference type="NCBI Taxonomy" id="4432"/>
    <lineage>
        <taxon>Eukaryota</taxon>
        <taxon>Viridiplantae</taxon>
        <taxon>Streptophyta</taxon>
        <taxon>Embryophyta</taxon>
        <taxon>Tracheophyta</taxon>
        <taxon>Spermatophyta</taxon>
        <taxon>Magnoliopsida</taxon>
        <taxon>Proteales</taxon>
        <taxon>Nelumbonaceae</taxon>
        <taxon>Nelumbo</taxon>
    </lineage>
</organism>
<name>A0A822Z4H7_NELNU</name>
<evidence type="ECO:0000313" key="1">
    <source>
        <dbReference type="EMBL" id="DAD38319.1"/>
    </source>
</evidence>
<accession>A0A822Z4H7</accession>
<evidence type="ECO:0000313" key="2">
    <source>
        <dbReference type="Proteomes" id="UP000607653"/>
    </source>
</evidence>
<proteinExistence type="predicted"/>
<comment type="caution">
    <text evidence="1">The sequence shown here is derived from an EMBL/GenBank/DDBJ whole genome shotgun (WGS) entry which is preliminary data.</text>
</comment>
<dbReference type="AlphaFoldDB" id="A0A822Z4H7"/>
<keyword evidence="2" id="KW-1185">Reference proteome</keyword>
<gene>
    <name evidence="1" type="ORF">HUJ06_008960</name>
</gene>